<name>A0A6A5V132_9PLEO</name>
<evidence type="ECO:0000313" key="3">
    <source>
        <dbReference type="Proteomes" id="UP000800036"/>
    </source>
</evidence>
<dbReference type="EMBL" id="ML976698">
    <property type="protein sequence ID" value="KAF1970734.1"/>
    <property type="molecule type" value="Genomic_DNA"/>
</dbReference>
<accession>A0A6A5V132</accession>
<proteinExistence type="predicted"/>
<feature type="region of interest" description="Disordered" evidence="1">
    <location>
        <begin position="175"/>
        <end position="229"/>
    </location>
</feature>
<feature type="compositionally biased region" description="Polar residues" evidence="1">
    <location>
        <begin position="188"/>
        <end position="206"/>
    </location>
</feature>
<gene>
    <name evidence="2" type="ORF">BU23DRAFT_570414</name>
</gene>
<reference evidence="2" key="1">
    <citation type="journal article" date="2020" name="Stud. Mycol.">
        <title>101 Dothideomycetes genomes: a test case for predicting lifestyles and emergence of pathogens.</title>
        <authorList>
            <person name="Haridas S."/>
            <person name="Albert R."/>
            <person name="Binder M."/>
            <person name="Bloem J."/>
            <person name="Labutti K."/>
            <person name="Salamov A."/>
            <person name="Andreopoulos B."/>
            <person name="Baker S."/>
            <person name="Barry K."/>
            <person name="Bills G."/>
            <person name="Bluhm B."/>
            <person name="Cannon C."/>
            <person name="Castanera R."/>
            <person name="Culley D."/>
            <person name="Daum C."/>
            <person name="Ezra D."/>
            <person name="Gonzalez J."/>
            <person name="Henrissat B."/>
            <person name="Kuo A."/>
            <person name="Liang C."/>
            <person name="Lipzen A."/>
            <person name="Lutzoni F."/>
            <person name="Magnuson J."/>
            <person name="Mondo S."/>
            <person name="Nolan M."/>
            <person name="Ohm R."/>
            <person name="Pangilinan J."/>
            <person name="Park H.-J."/>
            <person name="Ramirez L."/>
            <person name="Alfaro M."/>
            <person name="Sun H."/>
            <person name="Tritt A."/>
            <person name="Yoshinaga Y."/>
            <person name="Zwiers L.-H."/>
            <person name="Turgeon B."/>
            <person name="Goodwin S."/>
            <person name="Spatafora J."/>
            <person name="Crous P."/>
            <person name="Grigoriev I."/>
        </authorList>
    </citation>
    <scope>NUCLEOTIDE SEQUENCE</scope>
    <source>
        <strain evidence="2">CBS 107.79</strain>
    </source>
</reference>
<sequence>MRKEAFLLCSEWKKDYPLDMWFTRSAVQNVLSNKIDTDFTESETNAYARPDLPKAAPKQKKPAISVLFCDNTSKAFEGLNVDNLSKLFKNFKENLQDNAEERNNLAIDTDETLASTTFEGLNIDNLSKLFKNLMDDPKNHAEESKTSTINTFEGLNVDNLSKLFKNFMADTKENAEERNASAVDTDETIASSNVERNLTEVTNLDSSPEDHSLPSNTDYAEALSHSGPD</sequence>
<evidence type="ECO:0000256" key="1">
    <source>
        <dbReference type="SAM" id="MobiDB-lite"/>
    </source>
</evidence>
<dbReference type="AlphaFoldDB" id="A0A6A5V132"/>
<evidence type="ECO:0000313" key="2">
    <source>
        <dbReference type="EMBL" id="KAF1970734.1"/>
    </source>
</evidence>
<keyword evidence="3" id="KW-1185">Reference proteome</keyword>
<organism evidence="2 3">
    <name type="scientific">Bimuria novae-zelandiae CBS 107.79</name>
    <dbReference type="NCBI Taxonomy" id="1447943"/>
    <lineage>
        <taxon>Eukaryota</taxon>
        <taxon>Fungi</taxon>
        <taxon>Dikarya</taxon>
        <taxon>Ascomycota</taxon>
        <taxon>Pezizomycotina</taxon>
        <taxon>Dothideomycetes</taxon>
        <taxon>Pleosporomycetidae</taxon>
        <taxon>Pleosporales</taxon>
        <taxon>Massarineae</taxon>
        <taxon>Didymosphaeriaceae</taxon>
        <taxon>Bimuria</taxon>
    </lineage>
</organism>
<protein>
    <submittedName>
        <fullName evidence="2">Uncharacterized protein</fullName>
    </submittedName>
</protein>
<dbReference type="Proteomes" id="UP000800036">
    <property type="component" value="Unassembled WGS sequence"/>
</dbReference>